<dbReference type="EMBL" id="JBICCN010000283">
    <property type="protein sequence ID" value="KAL3080960.1"/>
    <property type="molecule type" value="Genomic_DNA"/>
</dbReference>
<protein>
    <submittedName>
        <fullName evidence="2">Uncharacterized protein</fullName>
    </submittedName>
</protein>
<gene>
    <name evidence="2" type="ORF">niasHS_011411</name>
</gene>
<accession>A0ABD2IT20</accession>
<evidence type="ECO:0000313" key="2">
    <source>
        <dbReference type="EMBL" id="KAL3080960.1"/>
    </source>
</evidence>
<keyword evidence="3" id="KW-1185">Reference proteome</keyword>
<evidence type="ECO:0000313" key="3">
    <source>
        <dbReference type="Proteomes" id="UP001620645"/>
    </source>
</evidence>
<organism evidence="2 3">
    <name type="scientific">Heterodera schachtii</name>
    <name type="common">Sugarbeet cyst nematode worm</name>
    <name type="synonym">Tylenchus schachtii</name>
    <dbReference type="NCBI Taxonomy" id="97005"/>
    <lineage>
        <taxon>Eukaryota</taxon>
        <taxon>Metazoa</taxon>
        <taxon>Ecdysozoa</taxon>
        <taxon>Nematoda</taxon>
        <taxon>Chromadorea</taxon>
        <taxon>Rhabditida</taxon>
        <taxon>Tylenchina</taxon>
        <taxon>Tylenchomorpha</taxon>
        <taxon>Tylenchoidea</taxon>
        <taxon>Heteroderidae</taxon>
        <taxon>Heteroderinae</taxon>
        <taxon>Heterodera</taxon>
    </lineage>
</organism>
<feature type="compositionally biased region" description="Low complexity" evidence="1">
    <location>
        <begin position="1"/>
        <end position="12"/>
    </location>
</feature>
<dbReference type="AlphaFoldDB" id="A0ABD2IT20"/>
<evidence type="ECO:0000256" key="1">
    <source>
        <dbReference type="SAM" id="MobiDB-lite"/>
    </source>
</evidence>
<reference evidence="2 3" key="1">
    <citation type="submission" date="2024-10" db="EMBL/GenBank/DDBJ databases">
        <authorList>
            <person name="Kim D."/>
        </authorList>
    </citation>
    <scope>NUCLEOTIDE SEQUENCE [LARGE SCALE GENOMIC DNA]</scope>
    <source>
        <strain evidence="2">Taebaek</strain>
    </source>
</reference>
<comment type="caution">
    <text evidence="2">The sequence shown here is derived from an EMBL/GenBank/DDBJ whole genome shotgun (WGS) entry which is preliminary data.</text>
</comment>
<proteinExistence type="predicted"/>
<sequence length="193" mass="21913">MTTTNNISNNSTDEMSKTEKRQQTMRNDPFGQRYLRDECAVFDYNALDDVDWPEEKEAELTKPSKRKWPTPFPRVYSQQQIFHGPEMAVTGILGIFRSAKGQCQKCSISAIGWAIRQFLCWKVPNTSSCTAAIFRRKPSKRCEMTKEFHLNGVVHFAVLGSDALCPAAIASASIYAANDDENEEDDDEMEQEL</sequence>
<dbReference type="Proteomes" id="UP001620645">
    <property type="component" value="Unassembled WGS sequence"/>
</dbReference>
<name>A0ABD2IT20_HETSC</name>
<feature type="region of interest" description="Disordered" evidence="1">
    <location>
        <begin position="1"/>
        <end position="29"/>
    </location>
</feature>